<dbReference type="Proteomes" id="UP000252914">
    <property type="component" value="Unassembled WGS sequence"/>
</dbReference>
<reference evidence="2 3" key="1">
    <citation type="submission" date="2018-06" db="EMBL/GenBank/DDBJ databases">
        <title>Streptomyces reniochalinae sp. nov. and Streptomyces diacarnus sp. nov. from marine sponges.</title>
        <authorList>
            <person name="Li L."/>
        </authorList>
    </citation>
    <scope>NUCLEOTIDE SEQUENCE [LARGE SCALE GENOMIC DNA]</scope>
    <source>
        <strain evidence="2 3">LHW51701</strain>
    </source>
</reference>
<dbReference type="InterPro" id="IPR016181">
    <property type="entry name" value="Acyl_CoA_acyltransferase"/>
</dbReference>
<dbReference type="EMBL" id="QOIN01000043">
    <property type="protein sequence ID" value="RCG23104.1"/>
    <property type="molecule type" value="Genomic_DNA"/>
</dbReference>
<evidence type="ECO:0000313" key="3">
    <source>
        <dbReference type="Proteomes" id="UP000252914"/>
    </source>
</evidence>
<evidence type="ECO:0000259" key="1">
    <source>
        <dbReference type="Pfam" id="PF13480"/>
    </source>
</evidence>
<keyword evidence="3" id="KW-1185">Reference proteome</keyword>
<evidence type="ECO:0000313" key="2">
    <source>
        <dbReference type="EMBL" id="RCG23104.1"/>
    </source>
</evidence>
<dbReference type="AlphaFoldDB" id="A0A367EY95"/>
<keyword evidence="2" id="KW-0808">Transferase</keyword>
<gene>
    <name evidence="2" type="ORF">DTL70_15630</name>
</gene>
<protein>
    <submittedName>
        <fullName evidence="2">GNAT family N-acetyltransferase</fullName>
    </submittedName>
</protein>
<sequence>MNSPYSPPTRRVFPYARRKLAGPVLSPWRGGRGEASGRPPVRLTATLCRAEDEFAELAEEWDGLRARNRSATPFLSHAWLASWWRAYGRRGRLRVVLVRENGRLVAAAPLMLVHRPLPALVTLGGQISDYQDVLLDDSCPRAADALARALYAASRTAVVDLREVRPGGAAERLYAAWPGVRHRLTDSVCLELPGVPMDEMLQRLAPASAKRTRRKLRRIDELGIEAHDVTGDRVPESVSTMLRLHEHQWRGRGVTPEHVRPRFGAHLVGAVEQLVASGDAAVTEYRLGGRVAACDVALVSADLVCGYLYGADPALRDQRVDIATMLLRHDAHFASATGRGTLSLLRGTEPYKLRWQPVTAANRRYLLARPQLAPALELLAAKAAAREAAARLVRERGAAARVRTLLDRAAALRPRT</sequence>
<comment type="caution">
    <text evidence="2">The sequence shown here is derived from an EMBL/GenBank/DDBJ whole genome shotgun (WGS) entry which is preliminary data.</text>
</comment>
<organism evidence="2 3">
    <name type="scientific">Streptomyces diacarni</name>
    <dbReference type="NCBI Taxonomy" id="2800381"/>
    <lineage>
        <taxon>Bacteria</taxon>
        <taxon>Bacillati</taxon>
        <taxon>Actinomycetota</taxon>
        <taxon>Actinomycetes</taxon>
        <taxon>Kitasatosporales</taxon>
        <taxon>Streptomycetaceae</taxon>
        <taxon>Streptomyces</taxon>
    </lineage>
</organism>
<dbReference type="Pfam" id="PF13480">
    <property type="entry name" value="Acetyltransf_6"/>
    <property type="match status" value="1"/>
</dbReference>
<proteinExistence type="predicted"/>
<dbReference type="RefSeq" id="WP_114022516.1">
    <property type="nucleotide sequence ID" value="NZ_JBEYTF010000062.1"/>
</dbReference>
<feature type="domain" description="BioF2-like acetyltransferase" evidence="1">
    <location>
        <begin position="210"/>
        <end position="352"/>
    </location>
</feature>
<dbReference type="InterPro" id="IPR038740">
    <property type="entry name" value="BioF2-like_GNAT_dom"/>
</dbReference>
<name>A0A367EY95_9ACTN</name>
<accession>A0A367EY95</accession>
<dbReference type="SUPFAM" id="SSF55729">
    <property type="entry name" value="Acyl-CoA N-acyltransferases (Nat)"/>
    <property type="match status" value="1"/>
</dbReference>
<dbReference type="GO" id="GO:0016740">
    <property type="term" value="F:transferase activity"/>
    <property type="evidence" value="ECO:0007669"/>
    <property type="project" value="UniProtKB-KW"/>
</dbReference>